<dbReference type="AlphaFoldDB" id="A0A8J7WRH8"/>
<protein>
    <submittedName>
        <fullName evidence="2">Uncharacterized protein</fullName>
    </submittedName>
</protein>
<dbReference type="EMBL" id="JAGSXH010000062">
    <property type="protein sequence ID" value="MBS2964859.1"/>
    <property type="molecule type" value="Genomic_DNA"/>
</dbReference>
<dbReference type="RefSeq" id="WP_211469221.1">
    <property type="nucleotide sequence ID" value="NZ_JAGSXH010000062.1"/>
</dbReference>
<evidence type="ECO:0000313" key="3">
    <source>
        <dbReference type="Proteomes" id="UP000677913"/>
    </source>
</evidence>
<proteinExistence type="predicted"/>
<evidence type="ECO:0000313" key="2">
    <source>
        <dbReference type="EMBL" id="MBS2964859.1"/>
    </source>
</evidence>
<gene>
    <name evidence="2" type="ORF">KGA66_17510</name>
</gene>
<organism evidence="2 3">
    <name type="scientific">Actinocrinis puniceicyclus</name>
    <dbReference type="NCBI Taxonomy" id="977794"/>
    <lineage>
        <taxon>Bacteria</taxon>
        <taxon>Bacillati</taxon>
        <taxon>Actinomycetota</taxon>
        <taxon>Actinomycetes</taxon>
        <taxon>Catenulisporales</taxon>
        <taxon>Actinospicaceae</taxon>
        <taxon>Actinocrinis</taxon>
    </lineage>
</organism>
<accession>A0A8J7WRH8</accession>
<reference evidence="2" key="1">
    <citation type="submission" date="2021-04" db="EMBL/GenBank/DDBJ databases">
        <title>Genome based classification of Actinospica acidithermotolerans sp. nov., an actinobacterium isolated from an Indonesian hot spring.</title>
        <authorList>
            <person name="Kusuma A.B."/>
            <person name="Putra K.E."/>
            <person name="Nafisah S."/>
            <person name="Loh J."/>
            <person name="Nouioui I."/>
            <person name="Goodfellow M."/>
        </authorList>
    </citation>
    <scope>NUCLEOTIDE SEQUENCE</scope>
    <source>
        <strain evidence="2">DSM 45618</strain>
    </source>
</reference>
<evidence type="ECO:0000256" key="1">
    <source>
        <dbReference type="SAM" id="MobiDB-lite"/>
    </source>
</evidence>
<name>A0A8J7WRH8_9ACTN</name>
<feature type="region of interest" description="Disordered" evidence="1">
    <location>
        <begin position="1"/>
        <end position="45"/>
    </location>
</feature>
<dbReference type="Proteomes" id="UP000677913">
    <property type="component" value="Unassembled WGS sequence"/>
</dbReference>
<keyword evidence="3" id="KW-1185">Reference proteome</keyword>
<comment type="caution">
    <text evidence="2">The sequence shown here is derived from an EMBL/GenBank/DDBJ whole genome shotgun (WGS) entry which is preliminary data.</text>
</comment>
<sequence>MDALLPADHAHPTGRAQPSRRGSGPRHGESGLSFPPAPAARTFESRDQLVARRRAAQRAWRAACERAERAAQFLGETLNAPLSAAAATAREHLENAQRGEQLARTSYYRVAEETGTQLSRIERTNPGIV</sequence>